<dbReference type="InterPro" id="IPR058245">
    <property type="entry name" value="NreC/VraR/RcsB-like_REC"/>
</dbReference>
<dbReference type="InterPro" id="IPR039420">
    <property type="entry name" value="WalR-like"/>
</dbReference>
<dbReference type="SUPFAM" id="SSF46894">
    <property type="entry name" value="C-terminal effector domain of the bipartite response regulators"/>
    <property type="match status" value="1"/>
</dbReference>
<dbReference type="CDD" id="cd06170">
    <property type="entry name" value="LuxR_C_like"/>
    <property type="match status" value="1"/>
</dbReference>
<dbReference type="Pfam" id="PF00072">
    <property type="entry name" value="Response_reg"/>
    <property type="match status" value="1"/>
</dbReference>
<name>A0A1J5SH01_9ZZZZ</name>
<keyword evidence="3" id="KW-0238">DNA-binding</keyword>
<evidence type="ECO:0000256" key="5">
    <source>
        <dbReference type="SAM" id="MobiDB-lite"/>
    </source>
</evidence>
<dbReference type="InterPro" id="IPR011006">
    <property type="entry name" value="CheY-like_superfamily"/>
</dbReference>
<dbReference type="InterPro" id="IPR016032">
    <property type="entry name" value="Sig_transdc_resp-reg_C-effctor"/>
</dbReference>
<proteinExistence type="predicted"/>
<dbReference type="InterPro" id="IPR001789">
    <property type="entry name" value="Sig_transdc_resp-reg_receiver"/>
</dbReference>
<keyword evidence="4" id="KW-0804">Transcription</keyword>
<evidence type="ECO:0000259" key="6">
    <source>
        <dbReference type="PROSITE" id="PS50043"/>
    </source>
</evidence>
<dbReference type="SMART" id="SM00448">
    <property type="entry name" value="REC"/>
    <property type="match status" value="1"/>
</dbReference>
<dbReference type="PROSITE" id="PS00622">
    <property type="entry name" value="HTH_LUXR_1"/>
    <property type="match status" value="1"/>
</dbReference>
<gene>
    <name evidence="8" type="primary">liaR_1</name>
    <name evidence="8" type="ORF">GALL_107840</name>
</gene>
<feature type="region of interest" description="Disordered" evidence="5">
    <location>
        <begin position="134"/>
        <end position="154"/>
    </location>
</feature>
<dbReference type="InterPro" id="IPR000792">
    <property type="entry name" value="Tscrpt_reg_LuxR_C"/>
</dbReference>
<comment type="caution">
    <text evidence="8">The sequence shown here is derived from an EMBL/GenBank/DDBJ whole genome shotgun (WGS) entry which is preliminary data.</text>
</comment>
<dbReference type="PROSITE" id="PS50043">
    <property type="entry name" value="HTH_LUXR_2"/>
    <property type="match status" value="1"/>
</dbReference>
<evidence type="ECO:0000313" key="8">
    <source>
        <dbReference type="EMBL" id="OIR07195.1"/>
    </source>
</evidence>
<accession>A0A1J5SH01</accession>
<dbReference type="GO" id="GO:0003677">
    <property type="term" value="F:DNA binding"/>
    <property type="evidence" value="ECO:0007669"/>
    <property type="project" value="UniProtKB-KW"/>
</dbReference>
<dbReference type="GO" id="GO:0006355">
    <property type="term" value="P:regulation of DNA-templated transcription"/>
    <property type="evidence" value="ECO:0007669"/>
    <property type="project" value="InterPro"/>
</dbReference>
<reference evidence="8" key="1">
    <citation type="submission" date="2016-10" db="EMBL/GenBank/DDBJ databases">
        <title>Sequence of Gallionella enrichment culture.</title>
        <authorList>
            <person name="Poehlein A."/>
            <person name="Muehling M."/>
            <person name="Daniel R."/>
        </authorList>
    </citation>
    <scope>NUCLEOTIDE SEQUENCE</scope>
</reference>
<feature type="domain" description="Response regulatory" evidence="7">
    <location>
        <begin position="1"/>
        <end position="115"/>
    </location>
</feature>
<evidence type="ECO:0000256" key="1">
    <source>
        <dbReference type="ARBA" id="ARBA00022553"/>
    </source>
</evidence>
<dbReference type="PANTHER" id="PTHR43214:SF41">
    <property type="entry name" value="NITRATE_NITRITE RESPONSE REGULATOR PROTEIN NARP"/>
    <property type="match status" value="1"/>
</dbReference>
<dbReference type="PANTHER" id="PTHR43214">
    <property type="entry name" value="TWO-COMPONENT RESPONSE REGULATOR"/>
    <property type="match status" value="1"/>
</dbReference>
<dbReference type="PROSITE" id="PS50110">
    <property type="entry name" value="RESPONSE_REGULATORY"/>
    <property type="match status" value="1"/>
</dbReference>
<organism evidence="8">
    <name type="scientific">mine drainage metagenome</name>
    <dbReference type="NCBI Taxonomy" id="410659"/>
    <lineage>
        <taxon>unclassified sequences</taxon>
        <taxon>metagenomes</taxon>
        <taxon>ecological metagenomes</taxon>
    </lineage>
</organism>
<evidence type="ECO:0000256" key="2">
    <source>
        <dbReference type="ARBA" id="ARBA00023015"/>
    </source>
</evidence>
<protein>
    <submittedName>
        <fullName evidence="8">Transcriptional regulatory protein LiaR</fullName>
    </submittedName>
</protein>
<evidence type="ECO:0000256" key="3">
    <source>
        <dbReference type="ARBA" id="ARBA00023125"/>
    </source>
</evidence>
<dbReference type="SMART" id="SM00421">
    <property type="entry name" value="HTH_LUXR"/>
    <property type="match status" value="1"/>
</dbReference>
<sequence length="214" mass="23588">MLADDHRIMREALRSVLEQEPDIEVVAEAADGIEALRLADENAPDLVVMDIGMPGLDGIEVTRQLLKSHPAVKVVALSTYSDRRIAARMMEAGANGYVIKAAGSDELVRAMRAAVRGEIYLCPEIAGLMAEAGRLRSGEQRRERKRPHERRLGQREREVLQLLSDGKTADQIATHLNIATTTVEAHQRNIMRKLDVHSTAQLATYAILHGLIAS</sequence>
<dbReference type="EMBL" id="MLJW01000039">
    <property type="protein sequence ID" value="OIR07195.1"/>
    <property type="molecule type" value="Genomic_DNA"/>
</dbReference>
<dbReference type="PRINTS" id="PR00038">
    <property type="entry name" value="HTHLUXR"/>
</dbReference>
<dbReference type="SUPFAM" id="SSF52172">
    <property type="entry name" value="CheY-like"/>
    <property type="match status" value="1"/>
</dbReference>
<dbReference type="CDD" id="cd17535">
    <property type="entry name" value="REC_NarL-like"/>
    <property type="match status" value="1"/>
</dbReference>
<dbReference type="AlphaFoldDB" id="A0A1J5SH01"/>
<dbReference type="Gene3D" id="3.40.50.2300">
    <property type="match status" value="1"/>
</dbReference>
<evidence type="ECO:0000256" key="4">
    <source>
        <dbReference type="ARBA" id="ARBA00023163"/>
    </source>
</evidence>
<dbReference type="GO" id="GO:0000160">
    <property type="term" value="P:phosphorelay signal transduction system"/>
    <property type="evidence" value="ECO:0007669"/>
    <property type="project" value="InterPro"/>
</dbReference>
<keyword evidence="1" id="KW-0597">Phosphoprotein</keyword>
<keyword evidence="2" id="KW-0805">Transcription regulation</keyword>
<feature type="domain" description="HTH luxR-type" evidence="6">
    <location>
        <begin position="145"/>
        <end position="210"/>
    </location>
</feature>
<dbReference type="Pfam" id="PF00196">
    <property type="entry name" value="GerE"/>
    <property type="match status" value="1"/>
</dbReference>
<evidence type="ECO:0000259" key="7">
    <source>
        <dbReference type="PROSITE" id="PS50110"/>
    </source>
</evidence>